<gene>
    <name evidence="1" type="ORF">BsIDN1_15580</name>
</gene>
<organism evidence="1 2">
    <name type="scientific">Bacillus safensis</name>
    <dbReference type="NCBI Taxonomy" id="561879"/>
    <lineage>
        <taxon>Bacteria</taxon>
        <taxon>Bacillati</taxon>
        <taxon>Bacillota</taxon>
        <taxon>Bacilli</taxon>
        <taxon>Bacillales</taxon>
        <taxon>Bacillaceae</taxon>
        <taxon>Bacillus</taxon>
    </lineage>
</organism>
<evidence type="ECO:0000313" key="2">
    <source>
        <dbReference type="Proteomes" id="UP000464658"/>
    </source>
</evidence>
<sequence>MVSADGLKGQLDSSAVYQVWLIKGDQPVPAGAFKTDNKGKEPSPMRYLKRSRRIMGYRGCYT</sequence>
<accession>A0A5S9M2Y0</accession>
<dbReference type="EMBL" id="AP021906">
    <property type="protein sequence ID" value="BBP87940.1"/>
    <property type="molecule type" value="Genomic_DNA"/>
</dbReference>
<evidence type="ECO:0000313" key="1">
    <source>
        <dbReference type="EMBL" id="BBP87940.1"/>
    </source>
</evidence>
<dbReference type="AlphaFoldDB" id="A0A5S9M2Y0"/>
<dbReference type="Proteomes" id="UP000464658">
    <property type="component" value="Chromosome"/>
</dbReference>
<reference evidence="1 2" key="1">
    <citation type="submission" date="2019-12" db="EMBL/GenBank/DDBJ databases">
        <title>Full genome sequence of a Bacillus safensis strain isolated from commercially available natto in Indonesia.</title>
        <authorList>
            <person name="Yoshida M."/>
            <person name="Uomi M."/>
            <person name="Waturangi D."/>
            <person name="Ekaputri J.J."/>
            <person name="Setiamarga D.H.E."/>
        </authorList>
    </citation>
    <scope>NUCLEOTIDE SEQUENCE [LARGE SCALE GENOMIC DNA]</scope>
    <source>
        <strain evidence="1 2">IDN1</strain>
    </source>
</reference>
<protein>
    <submittedName>
        <fullName evidence="1">Uncharacterized protein</fullName>
    </submittedName>
</protein>
<name>A0A5S9M2Y0_BACIA</name>
<proteinExistence type="predicted"/>